<gene>
    <name evidence="2" type="ORF">EV659_101162</name>
</gene>
<dbReference type="Proteomes" id="UP000295399">
    <property type="component" value="Unassembled WGS sequence"/>
</dbReference>
<comment type="caution">
    <text evidence="2">The sequence shown here is derived from an EMBL/GenBank/DDBJ whole genome shotgun (WGS) entry which is preliminary data.</text>
</comment>
<name>A0A4R2PT22_RHOSA</name>
<reference evidence="2 3" key="1">
    <citation type="submission" date="2019-03" db="EMBL/GenBank/DDBJ databases">
        <title>Genomic Encyclopedia of Type Strains, Phase IV (KMG-IV): sequencing the most valuable type-strain genomes for metagenomic binning, comparative biology and taxonomic classification.</title>
        <authorList>
            <person name="Goeker M."/>
        </authorList>
    </citation>
    <scope>NUCLEOTIDE SEQUENCE [LARGE SCALE GENOMIC DNA]</scope>
    <source>
        <strain evidence="2 3">DSM 2132</strain>
    </source>
</reference>
<keyword evidence="1" id="KW-0812">Transmembrane</keyword>
<dbReference type="EMBL" id="SLXO01000001">
    <property type="protein sequence ID" value="TCP38264.1"/>
    <property type="molecule type" value="Genomic_DNA"/>
</dbReference>
<keyword evidence="1" id="KW-1133">Transmembrane helix</keyword>
<evidence type="ECO:0000313" key="3">
    <source>
        <dbReference type="Proteomes" id="UP000295399"/>
    </source>
</evidence>
<accession>A0A4R2PT22</accession>
<sequence>MVQFRRRSAPSSLPLGGWRAARLVLPLLMVTATLLALDAWVVGWVSAGLDDPRRARRVLLASALGLGVLAWTVDRRPRASWLALFGGIALFFAGLKVAGFARPWLDVGLALGLAAVVGLGSVAVLRLVIGRGD</sequence>
<feature type="transmembrane region" description="Helical" evidence="1">
    <location>
        <begin position="55"/>
        <end position="73"/>
    </location>
</feature>
<dbReference type="InParanoid" id="A0A4R2PT22"/>
<organism evidence="2 3">
    <name type="scientific">Rhodothalassium salexigens DSM 2132</name>
    <dbReference type="NCBI Taxonomy" id="1188247"/>
    <lineage>
        <taxon>Bacteria</taxon>
        <taxon>Pseudomonadati</taxon>
        <taxon>Pseudomonadota</taxon>
        <taxon>Alphaproteobacteria</taxon>
        <taxon>Rhodothalassiales</taxon>
        <taxon>Rhodothalassiaceae</taxon>
        <taxon>Rhodothalassium</taxon>
    </lineage>
</organism>
<evidence type="ECO:0000256" key="1">
    <source>
        <dbReference type="SAM" id="Phobius"/>
    </source>
</evidence>
<proteinExistence type="predicted"/>
<feature type="transmembrane region" description="Helical" evidence="1">
    <location>
        <begin position="107"/>
        <end position="129"/>
    </location>
</feature>
<feature type="transmembrane region" description="Helical" evidence="1">
    <location>
        <begin position="80"/>
        <end position="101"/>
    </location>
</feature>
<feature type="transmembrane region" description="Helical" evidence="1">
    <location>
        <begin position="20"/>
        <end position="43"/>
    </location>
</feature>
<dbReference type="RefSeq" id="WP_132706579.1">
    <property type="nucleotide sequence ID" value="NZ_JACIGF010000001.1"/>
</dbReference>
<keyword evidence="1" id="KW-0472">Membrane</keyword>
<dbReference type="AlphaFoldDB" id="A0A4R2PT22"/>
<protein>
    <submittedName>
        <fullName evidence="2">Uncharacterized protein</fullName>
    </submittedName>
</protein>
<evidence type="ECO:0000313" key="2">
    <source>
        <dbReference type="EMBL" id="TCP38264.1"/>
    </source>
</evidence>
<keyword evidence="3" id="KW-1185">Reference proteome</keyword>